<feature type="signal peptide" evidence="1">
    <location>
        <begin position="1"/>
        <end position="19"/>
    </location>
</feature>
<feature type="chain" id="PRO_5022693207" description="Lipoprotein" evidence="1">
    <location>
        <begin position="20"/>
        <end position="318"/>
    </location>
</feature>
<dbReference type="EMBL" id="VOSM01000004">
    <property type="protein sequence ID" value="TXD37282.1"/>
    <property type="molecule type" value="Genomic_DNA"/>
</dbReference>
<dbReference type="AlphaFoldDB" id="A0A5C6XJ54"/>
<evidence type="ECO:0008006" key="4">
    <source>
        <dbReference type="Google" id="ProtNLM"/>
    </source>
</evidence>
<dbReference type="Proteomes" id="UP000321412">
    <property type="component" value="Unassembled WGS sequence"/>
</dbReference>
<gene>
    <name evidence="2" type="ORF">FRC98_11165</name>
</gene>
<evidence type="ECO:0000313" key="3">
    <source>
        <dbReference type="Proteomes" id="UP000321412"/>
    </source>
</evidence>
<evidence type="ECO:0000256" key="1">
    <source>
        <dbReference type="SAM" id="SignalP"/>
    </source>
</evidence>
<accession>A0A5C6XJ54</accession>
<keyword evidence="3" id="KW-1185">Reference proteome</keyword>
<protein>
    <recommendedName>
        <fullName evidence="4">Lipoprotein</fullName>
    </recommendedName>
</protein>
<keyword evidence="1" id="KW-0732">Signal</keyword>
<dbReference type="RefSeq" id="WP_146981489.1">
    <property type="nucleotide sequence ID" value="NZ_VOSM01000004.1"/>
</dbReference>
<dbReference type="OrthoDB" id="5499106at2"/>
<name>A0A5C6XJ54_9DELT</name>
<proteinExistence type="predicted"/>
<reference evidence="2 3" key="1">
    <citation type="submission" date="2019-08" db="EMBL/GenBank/DDBJ databases">
        <title>Bradymonadales sp. TMQ4.</title>
        <authorList>
            <person name="Liang Q."/>
        </authorList>
    </citation>
    <scope>NUCLEOTIDE SEQUENCE [LARGE SCALE GENOMIC DNA]</scope>
    <source>
        <strain evidence="2 3">TMQ4</strain>
    </source>
</reference>
<organism evidence="2 3">
    <name type="scientific">Lujinxingia vulgaris</name>
    <dbReference type="NCBI Taxonomy" id="2600176"/>
    <lineage>
        <taxon>Bacteria</taxon>
        <taxon>Deltaproteobacteria</taxon>
        <taxon>Bradymonadales</taxon>
        <taxon>Lujinxingiaceae</taxon>
        <taxon>Lujinxingia</taxon>
    </lineage>
</organism>
<evidence type="ECO:0000313" key="2">
    <source>
        <dbReference type="EMBL" id="TXD37282.1"/>
    </source>
</evidence>
<sequence>MNILPSSLLLSLLAPLLSACTAVPTTPDAPPAPTIERTGTVIQTERRTTAAPVLPAGCTFTQDDPISYILTCGPTLSFLARVQVAEVTPVMVESQEGSVERTLQQAGWTVRRGERVEVTADAGTLGLRHFRAERDDESINAFAGYAPSGPQNHRFFTCFLPDELVPRWPAECATRLRLLRGLANANQVTGLYLQGEPVEIPEGCLLMEKNLRCENNTFTWTEHPSTISRHDLEFHERDFVASFPDALPLPLSCEFLGEPVDCSSWRLDKEGYLPQLVLIAYPTLGDTTLQLTCEAAITDEANQPLPACEPFLKLTREE</sequence>
<comment type="caution">
    <text evidence="2">The sequence shown here is derived from an EMBL/GenBank/DDBJ whole genome shotgun (WGS) entry which is preliminary data.</text>
</comment>